<name>A0A1Z4N4Z1_9CYAN</name>
<dbReference type="EMBL" id="AP018248">
    <property type="protein sequence ID" value="BAZ00823.1"/>
    <property type="molecule type" value="Genomic_DNA"/>
</dbReference>
<dbReference type="PANTHER" id="PTHR34351">
    <property type="entry name" value="SLR1927 PROTEIN-RELATED"/>
    <property type="match status" value="1"/>
</dbReference>
<dbReference type="InterPro" id="IPR002881">
    <property type="entry name" value="DUF58"/>
</dbReference>
<proteinExistence type="predicted"/>
<organism evidence="3 4">
    <name type="scientific">Tolypothrix tenuis PCC 7101</name>
    <dbReference type="NCBI Taxonomy" id="231146"/>
    <lineage>
        <taxon>Bacteria</taxon>
        <taxon>Bacillati</taxon>
        <taxon>Cyanobacteriota</taxon>
        <taxon>Cyanophyceae</taxon>
        <taxon>Nostocales</taxon>
        <taxon>Tolypothrichaceae</taxon>
        <taxon>Tolypothrix</taxon>
    </lineage>
</organism>
<evidence type="ECO:0000256" key="1">
    <source>
        <dbReference type="SAM" id="Phobius"/>
    </source>
</evidence>
<keyword evidence="1" id="KW-1133">Transmembrane helix</keyword>
<dbReference type="RefSeq" id="WP_096580006.1">
    <property type="nucleotide sequence ID" value="NZ_CAWNJS010000001.1"/>
</dbReference>
<dbReference type="AlphaFoldDB" id="A0A1Z4N4Z1"/>
<sequence length="449" mass="50726">MKLFIYRLFYFSYGIHRKLIRRVTVSGMLILLLAIAAAFTGSSNESMNYQVVTFLLSIITIAIVYSLFFRYRFTAHRHLPRFATAGVKLNYKIVIHNKSDKIQKGLKLFENWADSRPNFNDFIATSTTVKIRQRSLNQAFGYDRWLWLIARQQCGVALPIKLLALAPHSKTEIIGEIIPTHRGIMQLTGMTVARPDPFGLFNACKTISLPQSLLILPKLYQLPPIQLPGVKKHQSGGVALASSVGDSEEFRSLRDYRPGDPLRKIHWKSWAKVGKPIVKEEQDEFFVRHALILDTFQSVNYSEILESAISIAASLACEVQTQESLLDLMFVGHEAYCFTFGRGLSHTDKMLEILASVVACRDKSFDAIIPAVLEKVSLLSGCICIFLCWDEDRKRLVNYLKTMGIHTLVLVVTNQAGELDNSDLASMNDQLATFHVLTLGNIQEELMHL</sequence>
<feature type="transmembrane region" description="Helical" evidence="1">
    <location>
        <begin position="20"/>
        <end position="39"/>
    </location>
</feature>
<gene>
    <name evidence="3" type="ORF">NIES37_48190</name>
</gene>
<keyword evidence="4" id="KW-1185">Reference proteome</keyword>
<dbReference type="PANTHER" id="PTHR34351:SF1">
    <property type="entry name" value="SLR1927 PROTEIN"/>
    <property type="match status" value="1"/>
</dbReference>
<evidence type="ECO:0000313" key="4">
    <source>
        <dbReference type="Proteomes" id="UP000218785"/>
    </source>
</evidence>
<keyword evidence="1" id="KW-0812">Transmembrane</keyword>
<feature type="domain" description="DUF58" evidence="2">
    <location>
        <begin position="253"/>
        <end position="355"/>
    </location>
</feature>
<evidence type="ECO:0000259" key="2">
    <source>
        <dbReference type="Pfam" id="PF01882"/>
    </source>
</evidence>
<feature type="transmembrane region" description="Helical" evidence="1">
    <location>
        <begin position="51"/>
        <end position="71"/>
    </location>
</feature>
<dbReference type="KEGG" id="ttq:NIES37_48190"/>
<keyword evidence="1" id="KW-0472">Membrane</keyword>
<reference evidence="3 4" key="1">
    <citation type="submission" date="2017-06" db="EMBL/GenBank/DDBJ databases">
        <title>Genome sequencing of cyanobaciteial culture collection at National Institute for Environmental Studies (NIES).</title>
        <authorList>
            <person name="Hirose Y."/>
            <person name="Shimura Y."/>
            <person name="Fujisawa T."/>
            <person name="Nakamura Y."/>
            <person name="Kawachi M."/>
        </authorList>
    </citation>
    <scope>NUCLEOTIDE SEQUENCE [LARGE SCALE GENOMIC DNA]</scope>
    <source>
        <strain evidence="3 4">NIES-37</strain>
    </source>
</reference>
<accession>A0A1Z4N4Z1</accession>
<protein>
    <recommendedName>
        <fullName evidence="2">DUF58 domain-containing protein</fullName>
    </recommendedName>
</protein>
<dbReference type="Pfam" id="PF01882">
    <property type="entry name" value="DUF58"/>
    <property type="match status" value="1"/>
</dbReference>
<evidence type="ECO:0000313" key="3">
    <source>
        <dbReference type="EMBL" id="BAZ00823.1"/>
    </source>
</evidence>
<dbReference type="Proteomes" id="UP000218785">
    <property type="component" value="Chromosome"/>
</dbReference>